<name>Q21Q16_ALBFT</name>
<proteinExistence type="predicted"/>
<evidence type="ECO:0000313" key="1">
    <source>
        <dbReference type="EMBL" id="ABD72129.1"/>
    </source>
</evidence>
<organism evidence="1 2">
    <name type="scientific">Albidiferax ferrireducens (strain ATCC BAA-621 / DSM 15236 / T118)</name>
    <name type="common">Rhodoferax ferrireducens</name>
    <dbReference type="NCBI Taxonomy" id="338969"/>
    <lineage>
        <taxon>Bacteria</taxon>
        <taxon>Pseudomonadati</taxon>
        <taxon>Pseudomonadota</taxon>
        <taxon>Betaproteobacteria</taxon>
        <taxon>Burkholderiales</taxon>
        <taxon>Comamonadaceae</taxon>
        <taxon>Rhodoferax</taxon>
    </lineage>
</organism>
<dbReference type="KEGG" id="rfr:Rfer_4443"/>
<accession>Q21Q16</accession>
<dbReference type="AlphaFoldDB" id="Q21Q16"/>
<keyword evidence="1" id="KW-0614">Plasmid</keyword>
<keyword evidence="2" id="KW-1185">Reference proteome</keyword>
<dbReference type="EMBL" id="CP000268">
    <property type="protein sequence ID" value="ABD72129.1"/>
    <property type="molecule type" value="Genomic_DNA"/>
</dbReference>
<protein>
    <submittedName>
        <fullName evidence="1">Uncharacterized protein</fullName>
    </submittedName>
</protein>
<reference evidence="2" key="1">
    <citation type="submission" date="2006-02" db="EMBL/GenBank/DDBJ databases">
        <title>Complete sequence of plasmid 1 of Rhodoferax ferrireducens DSM 15236.</title>
        <authorList>
            <person name="Copeland A."/>
            <person name="Lucas S."/>
            <person name="Lapidus A."/>
            <person name="Barry K."/>
            <person name="Detter J.C."/>
            <person name="Glavina del Rio T."/>
            <person name="Hammon N."/>
            <person name="Israni S."/>
            <person name="Pitluck S."/>
            <person name="Brettin T."/>
            <person name="Bruce D."/>
            <person name="Han C."/>
            <person name="Tapia R."/>
            <person name="Gilna P."/>
            <person name="Kiss H."/>
            <person name="Schmutz J."/>
            <person name="Larimer F."/>
            <person name="Land M."/>
            <person name="Kyrpides N."/>
            <person name="Ivanova N."/>
            <person name="Richardson P."/>
        </authorList>
    </citation>
    <scope>NUCLEOTIDE SEQUENCE [LARGE SCALE GENOMIC DNA]</scope>
    <source>
        <strain evidence="2">ATCC BAA-621 / DSM 15236 / T118</strain>
        <plasmid evidence="2">Plasmid pDSM15236</plasmid>
    </source>
</reference>
<geneLocation type="plasmid" evidence="2">
    <name>pDSM15236</name>
</geneLocation>
<sequence length="133" mass="14679">MGTTPSFFAKAKSALSGLIRHSSPPSILLTAEDILPTLTSIAVAPPVDTYHPESPFVSVACGLFQLREDGSILRHDKEAVFRFDSGQWVDFLPGRNLKFKVIEFQATHYQSIAEFATPSLEQTTAFVNKLNPR</sequence>
<dbReference type="Proteomes" id="UP000008332">
    <property type="component" value="Plasmid unnamed1"/>
</dbReference>
<gene>
    <name evidence="1" type="ordered locus">Rfer_4443</name>
</gene>
<dbReference type="HOGENOM" id="CLU_1905085_0_0_4"/>
<evidence type="ECO:0000313" key="2">
    <source>
        <dbReference type="Proteomes" id="UP000008332"/>
    </source>
</evidence>
<dbReference type="RefSeq" id="WP_011458610.1">
    <property type="nucleotide sequence ID" value="NC_007901.1"/>
</dbReference>